<dbReference type="PANTHER" id="PTHR46997">
    <property type="entry name" value="LOW AFFINITY TRYPTOPHAN PERMEASE-RELATED"/>
    <property type="match status" value="1"/>
</dbReference>
<dbReference type="RefSeq" id="WP_132302786.1">
    <property type="nucleotide sequence ID" value="NZ_CP170642.1"/>
</dbReference>
<dbReference type="Proteomes" id="UP000295496">
    <property type="component" value="Unassembled WGS sequence"/>
</dbReference>
<dbReference type="GO" id="GO:0005886">
    <property type="term" value="C:plasma membrane"/>
    <property type="evidence" value="ECO:0007669"/>
    <property type="project" value="UniProtKB-SubCell"/>
</dbReference>
<comment type="function">
    <text evidence="10">Involved in transporting aromatic amino acids across the cytoplasmic membrane.</text>
</comment>
<gene>
    <name evidence="11" type="ORF">EV692_2223</name>
</gene>
<evidence type="ECO:0000256" key="2">
    <source>
        <dbReference type="ARBA" id="ARBA00005452"/>
    </source>
</evidence>
<feature type="transmembrane region" description="Helical" evidence="10">
    <location>
        <begin position="212"/>
        <end position="231"/>
    </location>
</feature>
<keyword evidence="9 10" id="KW-0472">Membrane</keyword>
<dbReference type="PROSITE" id="PS00594">
    <property type="entry name" value="AROMATIC_AA_PERMEASE_1"/>
    <property type="match status" value="1"/>
</dbReference>
<dbReference type="Pfam" id="PF03222">
    <property type="entry name" value="Trp_Tyr_perm"/>
    <property type="match status" value="1"/>
</dbReference>
<dbReference type="NCBIfam" id="TIGR00837">
    <property type="entry name" value="araaP"/>
    <property type="match status" value="1"/>
</dbReference>
<dbReference type="AlphaFoldDB" id="A0A4V2PTL3"/>
<dbReference type="EMBL" id="SMGJ01000009">
    <property type="protein sequence ID" value="TCK66951.1"/>
    <property type="molecule type" value="Genomic_DNA"/>
</dbReference>
<reference evidence="11 12" key="1">
    <citation type="submission" date="2019-03" db="EMBL/GenBank/DDBJ databases">
        <title>Genomic Encyclopedia of Type Strains, Phase IV (KMG-IV): sequencing the most valuable type-strain genomes for metagenomic binning, comparative biology and taxonomic classification.</title>
        <authorList>
            <person name="Goeker M."/>
        </authorList>
    </citation>
    <scope>NUCLEOTIDE SEQUENCE [LARGE SCALE GENOMIC DNA]</scope>
    <source>
        <strain evidence="11 12">DSM 10053</strain>
    </source>
</reference>
<comment type="caution">
    <text evidence="10">Lacks conserved residue(s) required for the propagation of feature annotation.</text>
</comment>
<organism evidence="11 12">
    <name type="scientific">Lonepinella koalarum</name>
    <dbReference type="NCBI Taxonomy" id="53417"/>
    <lineage>
        <taxon>Bacteria</taxon>
        <taxon>Pseudomonadati</taxon>
        <taxon>Pseudomonadota</taxon>
        <taxon>Gammaproteobacteria</taxon>
        <taxon>Pasteurellales</taxon>
        <taxon>Pasteurellaceae</taxon>
        <taxon>Lonepinella</taxon>
    </lineage>
</organism>
<feature type="transmembrane region" description="Helical" evidence="10">
    <location>
        <begin position="371"/>
        <end position="394"/>
    </location>
</feature>
<evidence type="ECO:0000256" key="1">
    <source>
        <dbReference type="ARBA" id="ARBA00004429"/>
    </source>
</evidence>
<keyword evidence="5 10" id="KW-0997">Cell inner membrane</keyword>
<feature type="transmembrane region" description="Helical" evidence="10">
    <location>
        <begin position="309"/>
        <end position="329"/>
    </location>
</feature>
<evidence type="ECO:0000256" key="7">
    <source>
        <dbReference type="ARBA" id="ARBA00022970"/>
    </source>
</evidence>
<evidence type="ECO:0000256" key="10">
    <source>
        <dbReference type="RuleBase" id="RU367149"/>
    </source>
</evidence>
<comment type="subcellular location">
    <subcellularLocation>
        <location evidence="1 10">Cell inner membrane</location>
        <topology evidence="1 10">Multi-pass membrane protein</topology>
    </subcellularLocation>
</comment>
<dbReference type="GO" id="GO:0003333">
    <property type="term" value="P:amino acid transmembrane transport"/>
    <property type="evidence" value="ECO:0007669"/>
    <property type="project" value="InterPro"/>
</dbReference>
<evidence type="ECO:0000313" key="12">
    <source>
        <dbReference type="Proteomes" id="UP000295496"/>
    </source>
</evidence>
<dbReference type="Gene3D" id="1.20.1740.10">
    <property type="entry name" value="Amino acid/polyamine transporter I"/>
    <property type="match status" value="1"/>
</dbReference>
<keyword evidence="3 10" id="KW-0813">Transport</keyword>
<feature type="transmembrane region" description="Helical" evidence="10">
    <location>
        <begin position="277"/>
        <end position="297"/>
    </location>
</feature>
<dbReference type="InterPro" id="IPR013059">
    <property type="entry name" value="Trp_tyr_transpt"/>
</dbReference>
<comment type="similarity">
    <text evidence="2 10">Belongs to the amino acid/polyamine transporter 2 family. Mtr/TnaB/TyrP permease subfamily.</text>
</comment>
<feature type="transmembrane region" description="Helical" evidence="10">
    <location>
        <begin position="115"/>
        <end position="135"/>
    </location>
</feature>
<evidence type="ECO:0000256" key="4">
    <source>
        <dbReference type="ARBA" id="ARBA00022475"/>
    </source>
</evidence>
<keyword evidence="7 10" id="KW-0029">Amino-acid transport</keyword>
<dbReference type="GO" id="GO:0015173">
    <property type="term" value="F:aromatic amino acid transmembrane transporter activity"/>
    <property type="evidence" value="ECO:0007669"/>
    <property type="project" value="UniProtKB-UniRule"/>
</dbReference>
<feature type="transmembrane region" description="Helical" evidence="10">
    <location>
        <begin position="335"/>
        <end position="359"/>
    </location>
</feature>
<dbReference type="PANTHER" id="PTHR46997:SF2">
    <property type="entry name" value="TYROSINE-SPECIFIC TRANSPORT SYSTEM"/>
    <property type="match status" value="1"/>
</dbReference>
<dbReference type="InterPro" id="IPR013061">
    <property type="entry name" value="Trp/try_permease_CS"/>
</dbReference>
<keyword evidence="4 10" id="KW-1003">Cell membrane</keyword>
<accession>A0A4V2PTL3</accession>
<feature type="transmembrane region" description="Helical" evidence="10">
    <location>
        <begin position="32"/>
        <end position="54"/>
    </location>
</feature>
<evidence type="ECO:0000256" key="9">
    <source>
        <dbReference type="ARBA" id="ARBA00023136"/>
    </source>
</evidence>
<evidence type="ECO:0000256" key="3">
    <source>
        <dbReference type="ARBA" id="ARBA00022448"/>
    </source>
</evidence>
<proteinExistence type="inferred from homology"/>
<feature type="transmembrane region" description="Helical" evidence="10">
    <location>
        <begin position="85"/>
        <end position="109"/>
    </location>
</feature>
<keyword evidence="6 10" id="KW-0812">Transmembrane</keyword>
<comment type="caution">
    <text evidence="11">The sequence shown here is derived from an EMBL/GenBank/DDBJ whole genome shotgun (WGS) entry which is preliminary data.</text>
</comment>
<keyword evidence="8 10" id="KW-1133">Transmembrane helix</keyword>
<evidence type="ECO:0000256" key="5">
    <source>
        <dbReference type="ARBA" id="ARBA00022519"/>
    </source>
</evidence>
<dbReference type="InterPro" id="IPR018227">
    <property type="entry name" value="Amino_acid_transport_2"/>
</dbReference>
<feature type="transmembrane region" description="Helical" evidence="10">
    <location>
        <begin position="147"/>
        <end position="168"/>
    </location>
</feature>
<dbReference type="PRINTS" id="PR00166">
    <property type="entry name" value="AROAAPRMEASE"/>
</dbReference>
<evidence type="ECO:0000256" key="6">
    <source>
        <dbReference type="ARBA" id="ARBA00022692"/>
    </source>
</evidence>
<evidence type="ECO:0000256" key="8">
    <source>
        <dbReference type="ARBA" id="ARBA00022989"/>
    </source>
</evidence>
<evidence type="ECO:0000313" key="11">
    <source>
        <dbReference type="EMBL" id="TCK66951.1"/>
    </source>
</evidence>
<sequence>MNKTLGTTLLISGTMIGAGMLAMPLTSAGIGFLFTIILLIALWVFLTYSALLFVEAYQTIESDAGIGSLTAQYFGRMGRVVSTTVLMVFLYALLSAYVTGGGNIFASFLPDTDLGISKEAISAIVFTLVFGFFIVKGTKSVDLVNRLLFFTMLGALVLVLLVMSPEITFDNLGAMPIDNALLISATPVFFTAFGFHGSIPSLNNYLNGNYKALRFAIIVGSMTTLICYILWQLSTHGVLGQHLFLEMLRKDPTLNGLINACYELTGSEILSGVVKTFSVLALITSFLGVALGLFECIDDLLRGAFNLNVGRSSLGVLTFLPPILFALFFPKGFILALSYAGQMFAFYAVVLPAVLVYKVRQQHPNLPYRVWGGNAVLIISIIFGMLISIIPSLIQAGILPEVVG</sequence>
<feature type="transmembrane region" description="Helical" evidence="10">
    <location>
        <begin position="180"/>
        <end position="200"/>
    </location>
</feature>
<protein>
    <recommendedName>
        <fullName evidence="10">Aromatic amino acid permease</fullName>
    </recommendedName>
</protein>
<keyword evidence="12" id="KW-1185">Reference proteome</keyword>
<dbReference type="PIRSF" id="PIRSF006060">
    <property type="entry name" value="AA_transporter"/>
    <property type="match status" value="1"/>
</dbReference>
<name>A0A4V2PTL3_9PAST</name>